<comment type="caution">
    <text evidence="1">The sequence shown here is derived from an EMBL/GenBank/DDBJ whole genome shotgun (WGS) entry which is preliminary data.</text>
</comment>
<proteinExistence type="predicted"/>
<name>A0A8H4QEW1_9AGAR</name>
<accession>A0A8H4QEW1</accession>
<organism evidence="1 2">
    <name type="scientific">Agrocybe pediades</name>
    <dbReference type="NCBI Taxonomy" id="84607"/>
    <lineage>
        <taxon>Eukaryota</taxon>
        <taxon>Fungi</taxon>
        <taxon>Dikarya</taxon>
        <taxon>Basidiomycota</taxon>
        <taxon>Agaricomycotina</taxon>
        <taxon>Agaricomycetes</taxon>
        <taxon>Agaricomycetidae</taxon>
        <taxon>Agaricales</taxon>
        <taxon>Agaricineae</taxon>
        <taxon>Strophariaceae</taxon>
        <taxon>Agrocybe</taxon>
    </lineage>
</organism>
<evidence type="ECO:0000313" key="2">
    <source>
        <dbReference type="Proteomes" id="UP000521872"/>
    </source>
</evidence>
<sequence>MILESATDTEKVLHVLSLHMMNSGQELVCCAIIEKLLLLDEGELETLFCDLGALVQIRWVQDKSPDSEPHQYLHILHASLFDYLLDKERSKQFFVDRNHEDIKHLTRILQYLASYGYSFFNENVELHLPLLYIFSLNILVFRWETISLELRQVAFSFPLKQFLEPHSQTELYCDLVESFVSPFLGLLEIIVLKDPQWSYIRDHQHGILVSMLNHELQHYNNHAGFAWLLLTFYHLGSHRFVPIINPLESRLEVEYSIPPGIVYDPSGSFMTADTLSLRLIWDETERRMGSRHPSGSLLLCRYNFFHDFVHRLLRDPSKSAVNPSTYEKAALFCFEWLSTISLPVVPAEEEDVGIIAMEGDADDDDPCLDLALRDDGQWMISLGKDRPTSRLNYECFVLLGYVAFLLHHCVSKSDALILACEEYKASIAKRGYGGAFPIRRRLLLEEINKYLARSLTTDV</sequence>
<gene>
    <name evidence="1" type="ORF">D9613_012026</name>
</gene>
<keyword evidence="2" id="KW-1185">Reference proteome</keyword>
<dbReference type="Proteomes" id="UP000521872">
    <property type="component" value="Unassembled WGS sequence"/>
</dbReference>
<dbReference type="AlphaFoldDB" id="A0A8H4QEW1"/>
<dbReference type="EMBL" id="JAACJL010000060">
    <property type="protein sequence ID" value="KAF4609669.1"/>
    <property type="molecule type" value="Genomic_DNA"/>
</dbReference>
<reference evidence="1 2" key="1">
    <citation type="submission" date="2019-12" db="EMBL/GenBank/DDBJ databases">
        <authorList>
            <person name="Floudas D."/>
            <person name="Bentzer J."/>
            <person name="Ahren D."/>
            <person name="Johansson T."/>
            <person name="Persson P."/>
            <person name="Tunlid A."/>
        </authorList>
    </citation>
    <scope>NUCLEOTIDE SEQUENCE [LARGE SCALE GENOMIC DNA]</scope>
    <source>
        <strain evidence="1 2">CBS 102.39</strain>
    </source>
</reference>
<protein>
    <submittedName>
        <fullName evidence="1">Uncharacterized protein</fullName>
    </submittedName>
</protein>
<evidence type="ECO:0000313" key="1">
    <source>
        <dbReference type="EMBL" id="KAF4609669.1"/>
    </source>
</evidence>